<reference evidence="7 8" key="1">
    <citation type="submission" date="2018-06" db="EMBL/GenBank/DDBJ databases">
        <title>Genomic Encyclopedia of Type Strains, Phase IV (KMG-IV): sequencing the most valuable type-strain genomes for metagenomic binning, comparative biology and taxonomic classification.</title>
        <authorList>
            <person name="Goeker M."/>
        </authorList>
    </citation>
    <scope>NUCLEOTIDE SEQUENCE [LARGE SCALE GENOMIC DNA]</scope>
    <source>
        <strain evidence="7 8">DSM 25619</strain>
    </source>
</reference>
<evidence type="ECO:0000259" key="6">
    <source>
        <dbReference type="PROSITE" id="PS00631"/>
    </source>
</evidence>
<dbReference type="CDD" id="cd00433">
    <property type="entry name" value="Peptidase_M17"/>
    <property type="match status" value="1"/>
</dbReference>
<dbReference type="PANTHER" id="PTHR11963">
    <property type="entry name" value="LEUCINE AMINOPEPTIDASE-RELATED"/>
    <property type="match status" value="1"/>
</dbReference>
<dbReference type="Pfam" id="PF00883">
    <property type="entry name" value="Peptidase_M17"/>
    <property type="match status" value="1"/>
</dbReference>
<dbReference type="PANTHER" id="PTHR11963:SF20">
    <property type="entry name" value="PEPTIDASE B"/>
    <property type="match status" value="1"/>
</dbReference>
<name>A0A366E5Q5_9HYPH</name>
<organism evidence="7 8">
    <name type="scientific">Pseudochrobactrum asaccharolyticum</name>
    <dbReference type="NCBI Taxonomy" id="354351"/>
    <lineage>
        <taxon>Bacteria</taxon>
        <taxon>Pseudomonadati</taxon>
        <taxon>Pseudomonadota</taxon>
        <taxon>Alphaproteobacteria</taxon>
        <taxon>Hyphomicrobiales</taxon>
        <taxon>Brucellaceae</taxon>
        <taxon>Pseudochrobactrum</taxon>
    </lineage>
</organism>
<proteinExistence type="inferred from homology"/>
<dbReference type="GO" id="GO:0005737">
    <property type="term" value="C:cytoplasm"/>
    <property type="evidence" value="ECO:0007669"/>
    <property type="project" value="InterPro"/>
</dbReference>
<keyword evidence="5" id="KW-0464">Manganese</keyword>
<evidence type="ECO:0000256" key="4">
    <source>
        <dbReference type="ARBA" id="ARBA00022801"/>
    </source>
</evidence>
<dbReference type="InterPro" id="IPR048816">
    <property type="entry name" value="Peptidase_M17_N_1"/>
</dbReference>
<accession>A0A366E5Q5</accession>
<dbReference type="Gene3D" id="3.40.630.10">
    <property type="entry name" value="Zn peptidases"/>
    <property type="match status" value="1"/>
</dbReference>
<dbReference type="PRINTS" id="PR00481">
    <property type="entry name" value="LAMNOPPTDASE"/>
</dbReference>
<dbReference type="InterPro" id="IPR011356">
    <property type="entry name" value="Leucine_aapep/pepB"/>
</dbReference>
<gene>
    <name evidence="7" type="ORF">DFR47_102505</name>
</gene>
<dbReference type="Pfam" id="PF21337">
    <property type="entry name" value="Peptidase_M17_N_1"/>
    <property type="match status" value="1"/>
</dbReference>
<evidence type="ECO:0000256" key="2">
    <source>
        <dbReference type="ARBA" id="ARBA00022438"/>
    </source>
</evidence>
<dbReference type="InterPro" id="IPR043472">
    <property type="entry name" value="Macro_dom-like"/>
</dbReference>
<dbReference type="PROSITE" id="PS00631">
    <property type="entry name" value="CYTOSOL_AP"/>
    <property type="match status" value="1"/>
</dbReference>
<comment type="similarity">
    <text evidence="1">Belongs to the peptidase M17 family.</text>
</comment>
<evidence type="ECO:0000313" key="8">
    <source>
        <dbReference type="Proteomes" id="UP000252893"/>
    </source>
</evidence>
<keyword evidence="8" id="KW-1185">Reference proteome</keyword>
<dbReference type="SUPFAM" id="SSF53187">
    <property type="entry name" value="Zn-dependent exopeptidases"/>
    <property type="match status" value="1"/>
</dbReference>
<feature type="domain" description="Cytosol aminopeptidase" evidence="6">
    <location>
        <begin position="339"/>
        <end position="346"/>
    </location>
</feature>
<dbReference type="GO" id="GO:0070006">
    <property type="term" value="F:metalloaminopeptidase activity"/>
    <property type="evidence" value="ECO:0007669"/>
    <property type="project" value="InterPro"/>
</dbReference>
<dbReference type="GO" id="GO:0006508">
    <property type="term" value="P:proteolysis"/>
    <property type="evidence" value="ECO:0007669"/>
    <property type="project" value="UniProtKB-KW"/>
</dbReference>
<comment type="caution">
    <text evidence="7">The sequence shown here is derived from an EMBL/GenBank/DDBJ whole genome shotgun (WGS) entry which is preliminary data.</text>
</comment>
<keyword evidence="4" id="KW-0378">Hydrolase</keyword>
<dbReference type="GO" id="GO:0030145">
    <property type="term" value="F:manganese ion binding"/>
    <property type="evidence" value="ECO:0007669"/>
    <property type="project" value="InterPro"/>
</dbReference>
<evidence type="ECO:0000256" key="3">
    <source>
        <dbReference type="ARBA" id="ARBA00022670"/>
    </source>
</evidence>
<evidence type="ECO:0000256" key="1">
    <source>
        <dbReference type="ARBA" id="ARBA00009528"/>
    </source>
</evidence>
<dbReference type="SUPFAM" id="SSF52949">
    <property type="entry name" value="Macro domain-like"/>
    <property type="match status" value="1"/>
</dbReference>
<dbReference type="InterPro" id="IPR000819">
    <property type="entry name" value="Peptidase_M17_C"/>
</dbReference>
<keyword evidence="3" id="KW-0645">Protease</keyword>
<dbReference type="Gene3D" id="3.40.220.10">
    <property type="entry name" value="Leucine Aminopeptidase, subunit E, domain 1"/>
    <property type="match status" value="1"/>
</dbReference>
<dbReference type="EMBL" id="QNRH01000002">
    <property type="protein sequence ID" value="RBO97716.1"/>
    <property type="molecule type" value="Genomic_DNA"/>
</dbReference>
<evidence type="ECO:0000256" key="5">
    <source>
        <dbReference type="ARBA" id="ARBA00023211"/>
    </source>
</evidence>
<sequence>MRTVSATHAALPKIKTEFTMTSLPLSANRAALLDQQAADSRPIWLVTPETLANGQFPQTVLNWAKANAYKGKAGQLLTLANEQGQISGALFGIEPADKDKSGEGRLIGGKLARLLPAGNWHIEGKADHAELFAVSFLLGGYQFNRYKKDASAEDQNSVSLYISGLSDLAETRRLADASAMTRDLINTPTSDMGPDALELAARNLADAYGAKFTAVIGDDLLKQNFPMIHAVGRASDTAPRLIDFTWGKDSDPKVTLVGKGVCFDTGGLDIKAASGMLLMKKDMGGAANVLGLARMIMDAKLPVRLRVLIPAVENSISGNAFRPSDILTSRQGQTVEIGNTDAEGRLVLADALTLADEENPDLIIDMATLTGAARVALGPDLPPFYSHDEAFAAKVAEQAAAQSDPLWRMPLWAPYEAKLASKVADTNNVTTDGFAGSVTAALFLSRFVKNAKVWGHFDIYGWTPVEKSAATVGGAAQGIRALYQVIKQRYA</sequence>
<protein>
    <submittedName>
        <fullName evidence="7">Leucyl aminopeptidase</fullName>
    </submittedName>
</protein>
<dbReference type="AlphaFoldDB" id="A0A366E5Q5"/>
<evidence type="ECO:0000313" key="7">
    <source>
        <dbReference type="EMBL" id="RBO97716.1"/>
    </source>
</evidence>
<dbReference type="Proteomes" id="UP000252893">
    <property type="component" value="Unassembled WGS sequence"/>
</dbReference>
<keyword evidence="2 7" id="KW-0031">Aminopeptidase</keyword>